<evidence type="ECO:0000313" key="3">
    <source>
        <dbReference type="Proteomes" id="UP000002531"/>
    </source>
</evidence>
<reference evidence="2 3" key="1">
    <citation type="journal article" date="2006" name="Appl. Environ. Microbiol.">
        <title>Genome sequence of the chemolithoautotrophic nitrite-oxidizing bacterium Nitrobacter winogradskyi Nb-255.</title>
        <authorList>
            <person name="Starkenburg S.R."/>
            <person name="Chain P.S."/>
            <person name="Sayavedra-Soto L.A."/>
            <person name="Hauser L."/>
            <person name="Land M.L."/>
            <person name="Larimer F.W."/>
            <person name="Malfatti S.A."/>
            <person name="Klotz M.G."/>
            <person name="Bottomley P.J."/>
            <person name="Arp D.J."/>
            <person name="Hickey W.J."/>
        </authorList>
    </citation>
    <scope>NUCLEOTIDE SEQUENCE [LARGE SCALE GENOMIC DNA]</scope>
    <source>
        <strain evidence="3">ATCC 25391 / DSM 10237 / CIP 104748 / NCIMB 11846 / Nb-255</strain>
    </source>
</reference>
<gene>
    <name evidence="2" type="ordered locus">Nwi_3118</name>
</gene>
<dbReference type="Proteomes" id="UP000002531">
    <property type="component" value="Chromosome"/>
</dbReference>
<feature type="region of interest" description="Disordered" evidence="1">
    <location>
        <begin position="1"/>
        <end position="32"/>
    </location>
</feature>
<proteinExistence type="predicted"/>
<protein>
    <submittedName>
        <fullName evidence="2">Uncharacterized protein</fullName>
    </submittedName>
</protein>
<evidence type="ECO:0000256" key="1">
    <source>
        <dbReference type="SAM" id="MobiDB-lite"/>
    </source>
</evidence>
<accession>Q3SMX6</accession>
<dbReference type="OrthoDB" id="8251720at2"/>
<sequence length="97" mass="10855">MTKPSGWKHSPEAKAKIAERNRARWADPAERARVSEETKIRMADPAVRQRIRDGMARAAGVADALQPLRDAWRSAAPDVRKRFLEELFAPACGESSE</sequence>
<organism evidence="2 3">
    <name type="scientific">Nitrobacter winogradskyi (strain ATCC 25391 / DSM 10237 / CIP 104748 / NCIMB 11846 / Nb-255)</name>
    <dbReference type="NCBI Taxonomy" id="323098"/>
    <lineage>
        <taxon>Bacteria</taxon>
        <taxon>Pseudomonadati</taxon>
        <taxon>Pseudomonadota</taxon>
        <taxon>Alphaproteobacteria</taxon>
        <taxon>Hyphomicrobiales</taxon>
        <taxon>Nitrobacteraceae</taxon>
        <taxon>Nitrobacter</taxon>
    </lineage>
</organism>
<evidence type="ECO:0000313" key="2">
    <source>
        <dbReference type="EMBL" id="ABA06365.1"/>
    </source>
</evidence>
<name>Q3SMX6_NITWN</name>
<feature type="compositionally biased region" description="Basic and acidic residues" evidence="1">
    <location>
        <begin position="9"/>
        <end position="32"/>
    </location>
</feature>
<dbReference type="EMBL" id="CP000115">
    <property type="protein sequence ID" value="ABA06365.1"/>
    <property type="molecule type" value="Genomic_DNA"/>
</dbReference>
<keyword evidence="3" id="KW-1185">Reference proteome</keyword>
<dbReference type="HOGENOM" id="CLU_2343849_0_0_5"/>
<dbReference type="KEGG" id="nwi:Nwi_3118"/>
<dbReference type="AlphaFoldDB" id="Q3SMX6"/>